<feature type="region of interest" description="Disordered" evidence="1">
    <location>
        <begin position="21"/>
        <end position="103"/>
    </location>
</feature>
<name>A0A836KUE7_LEIEN</name>
<evidence type="ECO:0000256" key="1">
    <source>
        <dbReference type="SAM" id="MobiDB-lite"/>
    </source>
</evidence>
<feature type="transmembrane region" description="Helical" evidence="2">
    <location>
        <begin position="186"/>
        <end position="208"/>
    </location>
</feature>
<feature type="compositionally biased region" description="Basic and acidic residues" evidence="1">
    <location>
        <begin position="37"/>
        <end position="49"/>
    </location>
</feature>
<protein>
    <submittedName>
        <fullName evidence="3">Uncharacterized protein</fullName>
    </submittedName>
</protein>
<evidence type="ECO:0000313" key="4">
    <source>
        <dbReference type="Proteomes" id="UP000674179"/>
    </source>
</evidence>
<dbReference type="KEGG" id="lenr:94175609"/>
<dbReference type="Proteomes" id="UP000674179">
    <property type="component" value="Chromosome 1"/>
</dbReference>
<sequence length="258" mass="28068">MNGKTVELQRARRRYKALLRERQSLASSGSIDPVVENEIRKLEDTHAELRPPFPPPLPDHAVAASPPLVSSTTGEEGAKQSSSGARTVSPSSELQPKSSTQQPYAPIEKWCVTDLDTEPKAHTPHARGGVQPPARRDGHLVLFLLRLFNETHQRSLLGFRNCVAIASLSIAVAVLHCTVLDPSSRIGSLVTPSLLCCLVHANNLAALFMRRPQRLSVPALVVYVCFDIVPSIALDVVAYHLSLTLMQFCGARPVSFGC</sequence>
<feature type="transmembrane region" description="Helical" evidence="2">
    <location>
        <begin position="156"/>
        <end position="174"/>
    </location>
</feature>
<reference evidence="3 4" key="1">
    <citation type="submission" date="2021-02" db="EMBL/GenBank/DDBJ databases">
        <title>Leishmania (Mundinia) enrietti genome sequencing and assembly.</title>
        <authorList>
            <person name="Almutairi H."/>
            <person name="Gatherer D."/>
        </authorList>
    </citation>
    <scope>NUCLEOTIDE SEQUENCE [LARGE SCALE GENOMIC DNA]</scope>
    <source>
        <strain evidence="3">CUR178</strain>
    </source>
</reference>
<keyword evidence="2" id="KW-0812">Transmembrane</keyword>
<feature type="transmembrane region" description="Helical" evidence="2">
    <location>
        <begin position="220"/>
        <end position="241"/>
    </location>
</feature>
<keyword evidence="2" id="KW-0472">Membrane</keyword>
<keyword evidence="2" id="KW-1133">Transmembrane helix</keyword>
<dbReference type="OrthoDB" id="273676at2759"/>
<evidence type="ECO:0000313" key="3">
    <source>
        <dbReference type="EMBL" id="KAG5487386.1"/>
    </source>
</evidence>
<feature type="compositionally biased region" description="Polar residues" evidence="1">
    <location>
        <begin position="68"/>
        <end position="103"/>
    </location>
</feature>
<dbReference type="AlphaFoldDB" id="A0A836KUE7"/>
<proteinExistence type="predicted"/>
<dbReference type="GeneID" id="94175609"/>
<gene>
    <name evidence="3" type="ORF">CUR178_08472</name>
</gene>
<evidence type="ECO:0000256" key="2">
    <source>
        <dbReference type="SAM" id="Phobius"/>
    </source>
</evidence>
<organism evidence="3 4">
    <name type="scientific">Leishmania enriettii</name>
    <dbReference type="NCBI Taxonomy" id="5663"/>
    <lineage>
        <taxon>Eukaryota</taxon>
        <taxon>Discoba</taxon>
        <taxon>Euglenozoa</taxon>
        <taxon>Kinetoplastea</taxon>
        <taxon>Metakinetoplastina</taxon>
        <taxon>Trypanosomatida</taxon>
        <taxon>Trypanosomatidae</taxon>
        <taxon>Leishmaniinae</taxon>
        <taxon>Leishmania</taxon>
    </lineage>
</organism>
<dbReference type="RefSeq" id="XP_067696202.1">
    <property type="nucleotide sequence ID" value="XM_067840099.1"/>
</dbReference>
<dbReference type="EMBL" id="JAFHKP010000001">
    <property type="protein sequence ID" value="KAG5487386.1"/>
    <property type="molecule type" value="Genomic_DNA"/>
</dbReference>
<comment type="caution">
    <text evidence="3">The sequence shown here is derived from an EMBL/GenBank/DDBJ whole genome shotgun (WGS) entry which is preliminary data.</text>
</comment>
<keyword evidence="4" id="KW-1185">Reference proteome</keyword>
<accession>A0A836KUE7</accession>